<dbReference type="Gene3D" id="3.30.70.270">
    <property type="match status" value="2"/>
</dbReference>
<comment type="caution">
    <text evidence="6">The sequence shown here is derived from an EMBL/GenBank/DDBJ whole genome shotgun (WGS) entry which is preliminary data.</text>
</comment>
<evidence type="ECO:0000256" key="1">
    <source>
        <dbReference type="ARBA" id="ARBA00004123"/>
    </source>
</evidence>
<dbReference type="CDD" id="cd01647">
    <property type="entry name" value="RT_LTR"/>
    <property type="match status" value="1"/>
</dbReference>
<feature type="domain" description="Reverse transcriptase" evidence="4">
    <location>
        <begin position="228"/>
        <end position="304"/>
    </location>
</feature>
<reference evidence="7" key="1">
    <citation type="journal article" date="2014" name="Microb. Cell Fact.">
        <title>Exploiting Issatchenkia orientalis SD108 for succinic acid production.</title>
        <authorList>
            <person name="Xiao H."/>
            <person name="Shao Z."/>
            <person name="Jiang Y."/>
            <person name="Dole S."/>
            <person name="Zhao H."/>
        </authorList>
    </citation>
    <scope>NUCLEOTIDE SEQUENCE [LARGE SCALE GENOMIC DNA]</scope>
    <source>
        <strain evidence="7">SD108</strain>
    </source>
</reference>
<dbReference type="InterPro" id="IPR036397">
    <property type="entry name" value="RNaseH_sf"/>
</dbReference>
<keyword evidence="2" id="KW-0539">Nucleus</keyword>
<sequence length="654" mass="76432">MKRKKLEHKGQQSHSPKLNPEKAAETPSFDAKHKGKRLDVAEVSRNFKLRDEWQNENIRFLVLEDINHKMILGFPFVKDHGNKVDWENIEKETETSEIPDIEEQIESSDENDLKETKENELIGINSMLEVKENNNVLEEPYDGVDGIRKKIHEEFRDGVTNDQPTSLPPQRDLTHRLIRIEPSKSTYRRQYKLSYSEKQELIKQVDELLKLGFIKFAPSSFNSPLLLVKKKDGSMRMCVDYRLLNNNTVKDKFPIPRIDELITCFGGTSVFSKLDLMSGYFQVRIAEDDMEKTAFSTDYGHYEWNPKTLEEHYSHIRKILELLRRNKLIAKTKKCSFYFKTLGFLGHLISSRGIQTDHAKIDKIKSWPIPKNAKDAQSFLGLADYDFTIQYLRILNQLLRNYASNDLYSWDKWLSMAEFAYNSSHQVSISSSPFEVCYGYLPDSPMFISSSRVSSRRYSNKAEEFALEMKVIMENVKENMIEAQRSQETQHNKSRVYETFEVGDWILLHKDVYGSDRLYYKIQPLYYGPYKVVKKISDNAYEVDLPKTNKKDRVINIRWHRRFLQTDKQFPKVPQRTIAEARSRLAEIIGIAGIDETNDTLDVYWKDCDPCHSSSIPFSLFLEIPEDLQKTLWDNARAIDKDNKLRDEVSKATG</sequence>
<evidence type="ECO:0000313" key="6">
    <source>
        <dbReference type="EMBL" id="KGK36389.1"/>
    </source>
</evidence>
<gene>
    <name evidence="6" type="ORF">JL09_g4463</name>
</gene>
<dbReference type="PANTHER" id="PTHR37984:SF5">
    <property type="entry name" value="PROTEIN NYNRIN-LIKE"/>
    <property type="match status" value="1"/>
</dbReference>
<name>A0A099NWQ6_PICKU</name>
<dbReference type="InterPro" id="IPR056924">
    <property type="entry name" value="SH3_Tf2-1"/>
</dbReference>
<protein>
    <submittedName>
        <fullName evidence="6">Uncharacterized protein</fullName>
    </submittedName>
</protein>
<accession>A0A099NWQ6</accession>
<dbReference type="Gene3D" id="3.30.420.10">
    <property type="entry name" value="Ribonuclease H-like superfamily/Ribonuclease H"/>
    <property type="match status" value="1"/>
</dbReference>
<proteinExistence type="predicted"/>
<dbReference type="PANTHER" id="PTHR37984">
    <property type="entry name" value="PROTEIN CBG26694"/>
    <property type="match status" value="1"/>
</dbReference>
<dbReference type="AlphaFoldDB" id="A0A099NWQ6"/>
<feature type="region of interest" description="Disordered" evidence="3">
    <location>
        <begin position="1"/>
        <end position="33"/>
    </location>
</feature>
<dbReference type="HOGENOM" id="CLU_349180_0_0_1"/>
<evidence type="ECO:0000256" key="3">
    <source>
        <dbReference type="SAM" id="MobiDB-lite"/>
    </source>
</evidence>
<dbReference type="Pfam" id="PF00078">
    <property type="entry name" value="RVT_1"/>
    <property type="match status" value="1"/>
</dbReference>
<dbReference type="VEuPathDB" id="FungiDB:C5L36_0C00880"/>
<evidence type="ECO:0000313" key="7">
    <source>
        <dbReference type="Proteomes" id="UP000029867"/>
    </source>
</evidence>
<evidence type="ECO:0000259" key="4">
    <source>
        <dbReference type="Pfam" id="PF00078"/>
    </source>
</evidence>
<dbReference type="Proteomes" id="UP000029867">
    <property type="component" value="Unassembled WGS sequence"/>
</dbReference>
<dbReference type="GO" id="GO:0005634">
    <property type="term" value="C:nucleus"/>
    <property type="evidence" value="ECO:0007669"/>
    <property type="project" value="UniProtKB-SubCell"/>
</dbReference>
<organism evidence="6 7">
    <name type="scientific">Pichia kudriavzevii</name>
    <name type="common">Yeast</name>
    <name type="synonym">Issatchenkia orientalis</name>
    <dbReference type="NCBI Taxonomy" id="4909"/>
    <lineage>
        <taxon>Eukaryota</taxon>
        <taxon>Fungi</taxon>
        <taxon>Dikarya</taxon>
        <taxon>Ascomycota</taxon>
        <taxon>Saccharomycotina</taxon>
        <taxon>Pichiomycetes</taxon>
        <taxon>Pichiales</taxon>
        <taxon>Pichiaceae</taxon>
        <taxon>Pichia</taxon>
    </lineage>
</organism>
<dbReference type="SUPFAM" id="SSF56672">
    <property type="entry name" value="DNA/RNA polymerases"/>
    <property type="match status" value="1"/>
</dbReference>
<dbReference type="InterPro" id="IPR000477">
    <property type="entry name" value="RT_dom"/>
</dbReference>
<evidence type="ECO:0000259" key="5">
    <source>
        <dbReference type="Pfam" id="PF24626"/>
    </source>
</evidence>
<feature type="domain" description="Tf2-1-like SH3-like" evidence="5">
    <location>
        <begin position="503"/>
        <end position="555"/>
    </location>
</feature>
<dbReference type="EMBL" id="JQFK01000075">
    <property type="protein sequence ID" value="KGK36389.1"/>
    <property type="molecule type" value="Genomic_DNA"/>
</dbReference>
<evidence type="ECO:0000256" key="2">
    <source>
        <dbReference type="ARBA" id="ARBA00023242"/>
    </source>
</evidence>
<dbReference type="GO" id="GO:0003676">
    <property type="term" value="F:nucleic acid binding"/>
    <property type="evidence" value="ECO:0007669"/>
    <property type="project" value="InterPro"/>
</dbReference>
<dbReference type="Pfam" id="PF24626">
    <property type="entry name" value="SH3_Tf2-1"/>
    <property type="match status" value="1"/>
</dbReference>
<dbReference type="Gene3D" id="3.10.10.10">
    <property type="entry name" value="HIV Type 1 Reverse Transcriptase, subunit A, domain 1"/>
    <property type="match status" value="1"/>
</dbReference>
<dbReference type="InterPro" id="IPR043502">
    <property type="entry name" value="DNA/RNA_pol_sf"/>
</dbReference>
<dbReference type="InterPro" id="IPR050951">
    <property type="entry name" value="Retrovirus_Pol_polyprotein"/>
</dbReference>
<comment type="subcellular location">
    <subcellularLocation>
        <location evidence="1">Nucleus</location>
    </subcellularLocation>
</comment>
<dbReference type="InterPro" id="IPR043128">
    <property type="entry name" value="Rev_trsase/Diguanyl_cyclase"/>
</dbReference>
<dbReference type="eggNOG" id="KOG0017">
    <property type="taxonomic scope" value="Eukaryota"/>
</dbReference>